<dbReference type="Pfam" id="PF14292">
    <property type="entry name" value="SusE"/>
    <property type="match status" value="1"/>
</dbReference>
<evidence type="ECO:0000313" key="3">
    <source>
        <dbReference type="EMBL" id="QEC67292.1"/>
    </source>
</evidence>
<dbReference type="AlphaFoldDB" id="A0A5B8V7I7"/>
<proteinExistence type="predicted"/>
<gene>
    <name evidence="3" type="ORF">FRZ67_08290</name>
</gene>
<keyword evidence="4" id="KW-1185">Reference proteome</keyword>
<dbReference type="OrthoDB" id="975117at2"/>
<protein>
    <recommendedName>
        <fullName evidence="2">SusE outer membrane protein domain-containing protein</fullName>
    </recommendedName>
</protein>
<organism evidence="3 4">
    <name type="scientific">Panacibacter ginsenosidivorans</name>
    <dbReference type="NCBI Taxonomy" id="1813871"/>
    <lineage>
        <taxon>Bacteria</taxon>
        <taxon>Pseudomonadati</taxon>
        <taxon>Bacteroidota</taxon>
        <taxon>Chitinophagia</taxon>
        <taxon>Chitinophagales</taxon>
        <taxon>Chitinophagaceae</taxon>
        <taxon>Panacibacter</taxon>
    </lineage>
</organism>
<accession>A0A5B8V7I7</accession>
<feature type="domain" description="SusE outer membrane protein" evidence="2">
    <location>
        <begin position="23"/>
        <end position="135"/>
    </location>
</feature>
<dbReference type="Gene3D" id="2.60.40.3620">
    <property type="match status" value="1"/>
</dbReference>
<evidence type="ECO:0000259" key="2">
    <source>
        <dbReference type="Pfam" id="PF14292"/>
    </source>
</evidence>
<dbReference type="Proteomes" id="UP000321533">
    <property type="component" value="Chromosome"/>
</dbReference>
<feature type="chain" id="PRO_5022872946" description="SusE outer membrane protein domain-containing protein" evidence="1">
    <location>
        <begin position="23"/>
        <end position="279"/>
    </location>
</feature>
<keyword evidence="1" id="KW-0732">Signal</keyword>
<dbReference type="InterPro" id="IPR025970">
    <property type="entry name" value="SusE"/>
</dbReference>
<evidence type="ECO:0000256" key="1">
    <source>
        <dbReference type="SAM" id="SignalP"/>
    </source>
</evidence>
<dbReference type="EMBL" id="CP042435">
    <property type="protein sequence ID" value="QEC67292.1"/>
    <property type="molecule type" value="Genomic_DNA"/>
</dbReference>
<feature type="signal peptide" evidence="1">
    <location>
        <begin position="1"/>
        <end position="22"/>
    </location>
</feature>
<evidence type="ECO:0000313" key="4">
    <source>
        <dbReference type="Proteomes" id="UP000321533"/>
    </source>
</evidence>
<sequence>MKLISKLLFLSLLSAVMFWSCEKDEHKIYYEGGTPPELSASASELILVRDNANQDAIQFAWTNPNYQFTTGISSQDVNYILQVDTAGANFSSPSLQELSIAKDLGVTYTVSQLNTILTKLNLQEDISHTVEFRVKSTLVNNSAPLFSNVVQAVITPYLDVAVPISPTGDLYITGDGTPSSWTNNPPEDQKCTKVSNTEYNIVMNFSPGFYYKFLTTLNQWQPQYGISKLAGASGDASGGDLGFNFGSEGDPDAIPTPAVAGSYKVTVNFKTGKYTVVKQ</sequence>
<reference evidence="3 4" key="1">
    <citation type="journal article" date="2016" name="Int. J. Syst. Evol. Microbiol.">
        <title>Panacibacter ginsenosidivorans gen. nov., sp. nov., with ginsenoside converting activity isolated from soil of a ginseng field.</title>
        <authorList>
            <person name="Siddiqi M.Z."/>
            <person name="Muhammad Shafi S."/>
            <person name="Choi K.D."/>
            <person name="Im W.T."/>
        </authorList>
    </citation>
    <scope>NUCLEOTIDE SEQUENCE [LARGE SCALE GENOMIC DNA]</scope>
    <source>
        <strain evidence="3 4">Gsoil1550</strain>
    </source>
</reference>
<dbReference type="RefSeq" id="WP_147189099.1">
    <property type="nucleotide sequence ID" value="NZ_CP042435.1"/>
</dbReference>
<name>A0A5B8V7I7_9BACT</name>
<dbReference type="KEGG" id="pgin:FRZ67_08290"/>